<dbReference type="RefSeq" id="WP_102366297.1">
    <property type="nucleotide sequence ID" value="NZ_CP020991.1"/>
</dbReference>
<protein>
    <submittedName>
        <fullName evidence="1">Uncharacterized protein</fullName>
    </submittedName>
</protein>
<reference evidence="1 2" key="1">
    <citation type="submission" date="2017-04" db="EMBL/GenBank/DDBJ databases">
        <title>Monoglobus pectinilyticus 14 draft genome.</title>
        <authorList>
            <person name="Kim C."/>
            <person name="Rosendale D.I."/>
            <person name="Kelly W.J."/>
            <person name="Tannock G.W."/>
            <person name="Patchett M.L."/>
            <person name="Jordens J.Z."/>
        </authorList>
    </citation>
    <scope>NUCLEOTIDE SEQUENCE [LARGE SCALE GENOMIC DNA]</scope>
    <source>
        <strain evidence="1 2">14</strain>
    </source>
</reference>
<gene>
    <name evidence="1" type="ORF">B9O19_02019</name>
</gene>
<accession>A0A2K9P4I1</accession>
<dbReference type="InterPro" id="IPR054688">
    <property type="entry name" value="CD1247_N"/>
</dbReference>
<dbReference type="SUPFAM" id="SSF57903">
    <property type="entry name" value="FYVE/PHD zinc finger"/>
    <property type="match status" value="1"/>
</dbReference>
<organism evidence="1 2">
    <name type="scientific">Monoglobus pectinilyticus</name>
    <dbReference type="NCBI Taxonomy" id="1981510"/>
    <lineage>
        <taxon>Bacteria</taxon>
        <taxon>Bacillati</taxon>
        <taxon>Bacillota</taxon>
        <taxon>Clostridia</taxon>
        <taxon>Monoglobales</taxon>
        <taxon>Monoglobaceae</taxon>
        <taxon>Monoglobus</taxon>
    </lineage>
</organism>
<evidence type="ECO:0000313" key="1">
    <source>
        <dbReference type="EMBL" id="AUO20162.1"/>
    </source>
</evidence>
<dbReference type="EMBL" id="CP020991">
    <property type="protein sequence ID" value="AUO20162.1"/>
    <property type="molecule type" value="Genomic_DNA"/>
</dbReference>
<keyword evidence="2" id="KW-1185">Reference proteome</keyword>
<sequence>MSDLTKEAAYIKGLFDGMKLDSQKDETKILSSIISFLEKTADEIDMLDQEQGFLADQIDDVEEVIDVLAEEISDEYDDDADEYQIKCDNCGNNVHFTGDDIDDLVEGNFDCPYCGETVQLDLSGMEDGCDCGCSHDHSEE</sequence>
<dbReference type="GeneID" id="98063394"/>
<dbReference type="KEGG" id="mpec:B9O19_02019"/>
<dbReference type="NCBIfam" id="NF045650">
    <property type="entry name" value="CD1247_Nterm"/>
    <property type="match status" value="1"/>
</dbReference>
<name>A0A2K9P4I1_9FIRM</name>
<dbReference type="AlphaFoldDB" id="A0A2K9P4I1"/>
<dbReference type="InterPro" id="IPR011011">
    <property type="entry name" value="Znf_FYVE_PHD"/>
</dbReference>
<proteinExistence type="predicted"/>
<evidence type="ECO:0000313" key="2">
    <source>
        <dbReference type="Proteomes" id="UP000235589"/>
    </source>
</evidence>
<dbReference type="Proteomes" id="UP000235589">
    <property type="component" value="Chromosome"/>
</dbReference>
<dbReference type="OrthoDB" id="2381377at2"/>